<name>A0A225VCN1_9STRA</name>
<reference evidence="3" key="1">
    <citation type="submission" date="2017-03" db="EMBL/GenBank/DDBJ databases">
        <title>Phytopthora megakarya and P. palmivora, two closely related causual agents of cacao black pod achieved similar genome size and gene model numbers by different mechanisms.</title>
        <authorList>
            <person name="Ali S."/>
            <person name="Shao J."/>
            <person name="Larry D.J."/>
            <person name="Kronmiller B."/>
            <person name="Shen D."/>
            <person name="Strem M.D."/>
            <person name="Melnick R.L."/>
            <person name="Guiltinan M.J."/>
            <person name="Tyler B.M."/>
            <person name="Meinhardt L.W."/>
            <person name="Bailey B.A."/>
        </authorList>
    </citation>
    <scope>NUCLEOTIDE SEQUENCE [LARGE SCALE GENOMIC DNA]</scope>
    <source>
        <strain evidence="3">zdho120</strain>
    </source>
</reference>
<sequence length="146" mass="16962">MRLLLWALFATLISICSSTITVPIANNPIETSKSASLDLTKPLAIDIHHLRSDKDSKATNEERGISALLSEANWRSYTFVRNKITELGLKFMDWVYYRLYLGGVTPEKLEIVLKDKPNREKYKFFQDEFKKWHDANVIVRRADKQD</sequence>
<protein>
    <submittedName>
        <fullName evidence="2">RxLR effector protein</fullName>
    </submittedName>
</protein>
<evidence type="ECO:0000313" key="2">
    <source>
        <dbReference type="EMBL" id="OWZ03446.1"/>
    </source>
</evidence>
<dbReference type="Proteomes" id="UP000198211">
    <property type="component" value="Unassembled WGS sequence"/>
</dbReference>
<organism evidence="2 3">
    <name type="scientific">Phytophthora megakarya</name>
    <dbReference type="NCBI Taxonomy" id="4795"/>
    <lineage>
        <taxon>Eukaryota</taxon>
        <taxon>Sar</taxon>
        <taxon>Stramenopiles</taxon>
        <taxon>Oomycota</taxon>
        <taxon>Peronosporomycetes</taxon>
        <taxon>Peronosporales</taxon>
        <taxon>Peronosporaceae</taxon>
        <taxon>Phytophthora</taxon>
    </lineage>
</organism>
<evidence type="ECO:0000256" key="1">
    <source>
        <dbReference type="SAM" id="SignalP"/>
    </source>
</evidence>
<keyword evidence="3" id="KW-1185">Reference proteome</keyword>
<evidence type="ECO:0000313" key="3">
    <source>
        <dbReference type="Proteomes" id="UP000198211"/>
    </source>
</evidence>
<dbReference type="EMBL" id="NBNE01005519">
    <property type="protein sequence ID" value="OWZ03446.1"/>
    <property type="molecule type" value="Genomic_DNA"/>
</dbReference>
<accession>A0A225VCN1</accession>
<proteinExistence type="predicted"/>
<feature type="signal peptide" evidence="1">
    <location>
        <begin position="1"/>
        <end position="18"/>
    </location>
</feature>
<comment type="caution">
    <text evidence="2">The sequence shown here is derived from an EMBL/GenBank/DDBJ whole genome shotgun (WGS) entry which is preliminary data.</text>
</comment>
<dbReference type="AlphaFoldDB" id="A0A225VCN1"/>
<keyword evidence="1" id="KW-0732">Signal</keyword>
<gene>
    <name evidence="2" type="ORF">PHMEG_00024825</name>
</gene>
<feature type="chain" id="PRO_5012646469" evidence="1">
    <location>
        <begin position="19"/>
        <end position="146"/>
    </location>
</feature>